<keyword evidence="3" id="KW-1185">Reference proteome</keyword>
<proteinExistence type="predicted"/>
<sequence length="162" mass="17668">MHLIAASTLALAFIAVPADAQAQLSSVDRAAAFRAAGFKQVSGQWRACDAPRGSVYEPGKIEEIRDLNGDGRPEAIITEGSSFCYGGDEVGFVIVSKQANSTWKLIVGSEGIANVLKEKGTRGWPDIEIAGQGFCFPVQRWNGKEYRTVRFQYQGKACRRPR</sequence>
<name>A0A9X2HJQ7_9SPHN</name>
<dbReference type="AlphaFoldDB" id="A0A9X2HJQ7"/>
<evidence type="ECO:0000313" key="3">
    <source>
        <dbReference type="Proteomes" id="UP001139451"/>
    </source>
</evidence>
<evidence type="ECO:0008006" key="4">
    <source>
        <dbReference type="Google" id="ProtNLM"/>
    </source>
</evidence>
<evidence type="ECO:0000313" key="2">
    <source>
        <dbReference type="EMBL" id="MCP3732481.1"/>
    </source>
</evidence>
<keyword evidence="1" id="KW-0732">Signal</keyword>
<dbReference type="Proteomes" id="UP001139451">
    <property type="component" value="Unassembled WGS sequence"/>
</dbReference>
<evidence type="ECO:0000256" key="1">
    <source>
        <dbReference type="SAM" id="SignalP"/>
    </source>
</evidence>
<reference evidence="2" key="1">
    <citation type="submission" date="2022-05" db="EMBL/GenBank/DDBJ databases">
        <title>Sphingomonas sp. strain MG17 Genome sequencing and assembly.</title>
        <authorList>
            <person name="Kim I."/>
        </authorList>
    </citation>
    <scope>NUCLEOTIDE SEQUENCE</scope>
    <source>
        <strain evidence="2">MG17</strain>
    </source>
</reference>
<feature type="chain" id="PRO_5040875240" description="FG-GAP repeat-containing protein" evidence="1">
    <location>
        <begin position="21"/>
        <end position="162"/>
    </location>
</feature>
<dbReference type="EMBL" id="JAMLDX010000019">
    <property type="protein sequence ID" value="MCP3732481.1"/>
    <property type="molecule type" value="Genomic_DNA"/>
</dbReference>
<gene>
    <name evidence="2" type="ORF">M9978_18825</name>
</gene>
<comment type="caution">
    <text evidence="2">The sequence shown here is derived from an EMBL/GenBank/DDBJ whole genome shotgun (WGS) entry which is preliminary data.</text>
</comment>
<protein>
    <recommendedName>
        <fullName evidence="4">FG-GAP repeat-containing protein</fullName>
    </recommendedName>
</protein>
<dbReference type="RefSeq" id="WP_254295981.1">
    <property type="nucleotide sequence ID" value="NZ_JAMLDX010000019.1"/>
</dbReference>
<accession>A0A9X2HJQ7</accession>
<feature type="signal peptide" evidence="1">
    <location>
        <begin position="1"/>
        <end position="20"/>
    </location>
</feature>
<organism evidence="2 3">
    <name type="scientific">Sphingomonas tagetis</name>
    <dbReference type="NCBI Taxonomy" id="2949092"/>
    <lineage>
        <taxon>Bacteria</taxon>
        <taxon>Pseudomonadati</taxon>
        <taxon>Pseudomonadota</taxon>
        <taxon>Alphaproteobacteria</taxon>
        <taxon>Sphingomonadales</taxon>
        <taxon>Sphingomonadaceae</taxon>
        <taxon>Sphingomonas</taxon>
    </lineage>
</organism>